<name>A0A835N229_9ROSI</name>
<keyword evidence="3" id="KW-1185">Reference proteome</keyword>
<proteinExistence type="predicted"/>
<accession>A0A835N229</accession>
<feature type="compositionally biased region" description="Polar residues" evidence="1">
    <location>
        <begin position="60"/>
        <end position="80"/>
    </location>
</feature>
<evidence type="ECO:0000256" key="1">
    <source>
        <dbReference type="SAM" id="MobiDB-lite"/>
    </source>
</evidence>
<reference evidence="2 3" key="1">
    <citation type="submission" date="2020-10" db="EMBL/GenBank/DDBJ databases">
        <title>Plant Genome Project.</title>
        <authorList>
            <person name="Zhang R.-G."/>
        </authorList>
    </citation>
    <scope>NUCLEOTIDE SEQUENCE [LARGE SCALE GENOMIC DNA]</scope>
    <source>
        <strain evidence="2">FAFU-HL-1</strain>
        <tissue evidence="2">Leaf</tissue>
    </source>
</reference>
<evidence type="ECO:0000313" key="2">
    <source>
        <dbReference type="EMBL" id="KAF9685969.1"/>
    </source>
</evidence>
<evidence type="ECO:0000313" key="3">
    <source>
        <dbReference type="Proteomes" id="UP000657918"/>
    </source>
</evidence>
<dbReference type="AlphaFoldDB" id="A0A835N229"/>
<feature type="region of interest" description="Disordered" evidence="1">
    <location>
        <begin position="60"/>
        <end position="87"/>
    </location>
</feature>
<protein>
    <submittedName>
        <fullName evidence="2">Uncharacterized protein</fullName>
    </submittedName>
</protein>
<comment type="caution">
    <text evidence="2">The sequence shown here is derived from an EMBL/GenBank/DDBJ whole genome shotgun (WGS) entry which is preliminary data.</text>
</comment>
<organism evidence="2 3">
    <name type="scientific">Salix dunnii</name>
    <dbReference type="NCBI Taxonomy" id="1413687"/>
    <lineage>
        <taxon>Eukaryota</taxon>
        <taxon>Viridiplantae</taxon>
        <taxon>Streptophyta</taxon>
        <taxon>Embryophyta</taxon>
        <taxon>Tracheophyta</taxon>
        <taxon>Spermatophyta</taxon>
        <taxon>Magnoliopsida</taxon>
        <taxon>eudicotyledons</taxon>
        <taxon>Gunneridae</taxon>
        <taxon>Pentapetalae</taxon>
        <taxon>rosids</taxon>
        <taxon>fabids</taxon>
        <taxon>Malpighiales</taxon>
        <taxon>Salicaceae</taxon>
        <taxon>Saliceae</taxon>
        <taxon>Salix</taxon>
    </lineage>
</organism>
<gene>
    <name evidence="2" type="ORF">SADUNF_Sadunf03G0109900</name>
</gene>
<dbReference type="Proteomes" id="UP000657918">
    <property type="component" value="Unassembled WGS sequence"/>
</dbReference>
<dbReference type="EMBL" id="JADGMS010000003">
    <property type="protein sequence ID" value="KAF9685969.1"/>
    <property type="molecule type" value="Genomic_DNA"/>
</dbReference>
<sequence length="122" mass="13482">MGNQTAVILRARRGAGDEGDKCDTLVCYSHVQSNLTGNNAHHKKKASWRLLIARFESPSSPIQIPNTPSTHLPQQLQVRTGESPKPEKLEKIISNSSIIPTVIVDFGSVRISERVDNKIRLS</sequence>